<protein>
    <recommendedName>
        <fullName evidence="11">L-serine dehydratase</fullName>
        <ecNumber evidence="11">4.3.1.17</ecNumber>
    </recommendedName>
</protein>
<keyword evidence="4 11" id="KW-0312">Gluconeogenesis</keyword>
<keyword evidence="5 11" id="KW-0004">4Fe-4S</keyword>
<keyword evidence="8 11" id="KW-0411">Iron-sulfur</keyword>
<comment type="caution">
    <text evidence="13">The sequence shown here is derived from an EMBL/GenBank/DDBJ whole genome shotgun (WGS) entry which is preliminary data.</text>
</comment>
<comment type="similarity">
    <text evidence="3 11">Belongs to the iron-sulfur dependent L-serine dehydratase family.</text>
</comment>
<evidence type="ECO:0000313" key="14">
    <source>
        <dbReference type="Proteomes" id="UP000322976"/>
    </source>
</evidence>
<dbReference type="InterPro" id="IPR036148">
    <property type="entry name" value="MmgE/PrpD_sf"/>
</dbReference>
<evidence type="ECO:0000256" key="4">
    <source>
        <dbReference type="ARBA" id="ARBA00022432"/>
    </source>
</evidence>
<dbReference type="InterPro" id="IPR005130">
    <property type="entry name" value="Ser_deHydtase-like_asu"/>
</dbReference>
<dbReference type="Pfam" id="PF03313">
    <property type="entry name" value="SDH_alpha"/>
    <property type="match status" value="1"/>
</dbReference>
<evidence type="ECO:0000256" key="7">
    <source>
        <dbReference type="ARBA" id="ARBA00023004"/>
    </source>
</evidence>
<accession>A0A5D8QBQ3</accession>
<dbReference type="Proteomes" id="UP000322976">
    <property type="component" value="Unassembled WGS sequence"/>
</dbReference>
<dbReference type="InterPro" id="IPR004642">
    <property type="entry name" value="Ser_deHydtase_asu"/>
</dbReference>
<evidence type="ECO:0000256" key="3">
    <source>
        <dbReference type="ARBA" id="ARBA00008636"/>
    </source>
</evidence>
<comment type="pathway">
    <text evidence="2">Carbohydrate biosynthesis; gluconeogenesis.</text>
</comment>
<dbReference type="InterPro" id="IPR051318">
    <property type="entry name" value="Fe-S_L-Ser"/>
</dbReference>
<evidence type="ECO:0000256" key="1">
    <source>
        <dbReference type="ARBA" id="ARBA00001966"/>
    </source>
</evidence>
<keyword evidence="6 11" id="KW-0479">Metal-binding</keyword>
<reference evidence="13 14" key="1">
    <citation type="submission" date="2019-08" db="EMBL/GenBank/DDBJ databases">
        <title>Calorimonas adulescens gen. nov., sp. nov., an anaerobic thermophilic bacterium from Sakhalin hot spring.</title>
        <authorList>
            <person name="Khomyakova M.A."/>
            <person name="Merkel A.Y."/>
            <person name="Novikov A."/>
            <person name="Bonch-Osmolovskaya E.A."/>
            <person name="Slobodkin A.I."/>
        </authorList>
    </citation>
    <scope>NUCLEOTIDE SEQUENCE [LARGE SCALE GENOMIC DNA]</scope>
    <source>
        <strain evidence="13 14">A05MB</strain>
    </source>
</reference>
<feature type="domain" description="Serine dehydratase-like alpha subunit" evidence="12">
    <location>
        <begin position="19"/>
        <end position="277"/>
    </location>
</feature>
<evidence type="ECO:0000256" key="5">
    <source>
        <dbReference type="ARBA" id="ARBA00022485"/>
    </source>
</evidence>
<dbReference type="PANTHER" id="PTHR30182">
    <property type="entry name" value="L-SERINE DEHYDRATASE"/>
    <property type="match status" value="1"/>
</dbReference>
<evidence type="ECO:0000256" key="6">
    <source>
        <dbReference type="ARBA" id="ARBA00022723"/>
    </source>
</evidence>
<dbReference type="NCBIfam" id="TIGR00718">
    <property type="entry name" value="sda_alpha"/>
    <property type="match status" value="1"/>
</dbReference>
<dbReference type="AlphaFoldDB" id="A0A5D8QBQ3"/>
<gene>
    <name evidence="13" type="primary">sdaAA</name>
    <name evidence="13" type="ORF">FWJ32_12045</name>
</gene>
<evidence type="ECO:0000256" key="10">
    <source>
        <dbReference type="ARBA" id="ARBA00049406"/>
    </source>
</evidence>
<evidence type="ECO:0000256" key="2">
    <source>
        <dbReference type="ARBA" id="ARBA00004742"/>
    </source>
</evidence>
<keyword evidence="9 11" id="KW-0456">Lyase</keyword>
<dbReference type="GO" id="GO:0003941">
    <property type="term" value="F:L-serine ammonia-lyase activity"/>
    <property type="evidence" value="ECO:0007669"/>
    <property type="project" value="UniProtKB-UniRule"/>
</dbReference>
<name>A0A5D8QBQ3_9THEO</name>
<dbReference type="EMBL" id="VTPS01000024">
    <property type="protein sequence ID" value="TZE80748.1"/>
    <property type="molecule type" value="Genomic_DNA"/>
</dbReference>
<proteinExistence type="inferred from homology"/>
<sequence>MYEFRTGNELLNLCNIYGASIGEITILHEMEMSEKSREEVILKMKENLDVMKEAAKDGLTKDIRSVSGLTGGDARRLYEYVKDRPGLSGPGMAMSVARAMAVSEVNASMGKIVAAPTAGSCGIIPGALLSSAEMLGSTDDDIIRALFTASGVGMTIAYNATLSGAEGGCQAECGSAAAMAAAAVTELAGGNPEMSLNAAAFALKAVMGLVCDPVAGLVEVPCIKRNAFGASNALVAADMAMAGIKSKIPFDEVVEAMYRVGRVMPCELRETARGGLADTPTGRKIKERLFQRERNG</sequence>
<evidence type="ECO:0000259" key="12">
    <source>
        <dbReference type="Pfam" id="PF03313"/>
    </source>
</evidence>
<evidence type="ECO:0000313" key="13">
    <source>
        <dbReference type="EMBL" id="TZE80748.1"/>
    </source>
</evidence>
<evidence type="ECO:0000256" key="9">
    <source>
        <dbReference type="ARBA" id="ARBA00023239"/>
    </source>
</evidence>
<evidence type="ECO:0000256" key="11">
    <source>
        <dbReference type="RuleBase" id="RU366059"/>
    </source>
</evidence>
<dbReference type="EC" id="4.3.1.17" evidence="11"/>
<organism evidence="13 14">
    <name type="scientific">Calorimonas adulescens</name>
    <dbReference type="NCBI Taxonomy" id="2606906"/>
    <lineage>
        <taxon>Bacteria</taxon>
        <taxon>Bacillati</taxon>
        <taxon>Bacillota</taxon>
        <taxon>Clostridia</taxon>
        <taxon>Thermoanaerobacterales</taxon>
        <taxon>Thermoanaerobacteraceae</taxon>
        <taxon>Calorimonas</taxon>
    </lineage>
</organism>
<comment type="catalytic activity">
    <reaction evidence="10 11">
        <text>L-serine = pyruvate + NH4(+)</text>
        <dbReference type="Rhea" id="RHEA:19169"/>
        <dbReference type="ChEBI" id="CHEBI:15361"/>
        <dbReference type="ChEBI" id="CHEBI:28938"/>
        <dbReference type="ChEBI" id="CHEBI:33384"/>
        <dbReference type="EC" id="4.3.1.17"/>
    </reaction>
</comment>
<keyword evidence="7 11" id="KW-0408">Iron</keyword>
<dbReference type="PANTHER" id="PTHR30182:SF1">
    <property type="entry name" value="L-SERINE DEHYDRATASE 1"/>
    <property type="match status" value="1"/>
</dbReference>
<dbReference type="SUPFAM" id="SSF103378">
    <property type="entry name" value="2-methylcitrate dehydratase PrpD"/>
    <property type="match status" value="1"/>
</dbReference>
<dbReference type="GO" id="GO:0006094">
    <property type="term" value="P:gluconeogenesis"/>
    <property type="evidence" value="ECO:0007669"/>
    <property type="project" value="UniProtKB-KW"/>
</dbReference>
<dbReference type="GO" id="GO:0046872">
    <property type="term" value="F:metal ion binding"/>
    <property type="evidence" value="ECO:0007669"/>
    <property type="project" value="UniProtKB-KW"/>
</dbReference>
<evidence type="ECO:0000256" key="8">
    <source>
        <dbReference type="ARBA" id="ARBA00023014"/>
    </source>
</evidence>
<dbReference type="RefSeq" id="WP_149546212.1">
    <property type="nucleotide sequence ID" value="NZ_VTPS01000024.1"/>
</dbReference>
<comment type="cofactor">
    <cofactor evidence="1 11">
        <name>[4Fe-4S] cluster</name>
        <dbReference type="ChEBI" id="CHEBI:49883"/>
    </cofactor>
</comment>
<dbReference type="GO" id="GO:0051539">
    <property type="term" value="F:4 iron, 4 sulfur cluster binding"/>
    <property type="evidence" value="ECO:0007669"/>
    <property type="project" value="UniProtKB-UniRule"/>
</dbReference>
<keyword evidence="14" id="KW-1185">Reference proteome</keyword>